<dbReference type="SUPFAM" id="SSF55874">
    <property type="entry name" value="ATPase domain of HSP90 chaperone/DNA topoisomerase II/histidine kinase"/>
    <property type="match status" value="1"/>
</dbReference>
<evidence type="ECO:0000256" key="1">
    <source>
        <dbReference type="ARBA" id="ARBA00022527"/>
    </source>
</evidence>
<reference evidence="3 4" key="1">
    <citation type="submission" date="2020-03" db="EMBL/GenBank/DDBJ databases">
        <title>WGS of actinomycetes isolated from Thailand.</title>
        <authorList>
            <person name="Thawai C."/>
        </authorList>
    </citation>
    <scope>NUCLEOTIDE SEQUENCE [LARGE SCALE GENOMIC DNA]</scope>
    <source>
        <strain evidence="3 4">PRB2-1</strain>
    </source>
</reference>
<organism evidence="3 4">
    <name type="scientific">Actinacidiphila epipremni</name>
    <dbReference type="NCBI Taxonomy" id="2053013"/>
    <lineage>
        <taxon>Bacteria</taxon>
        <taxon>Bacillati</taxon>
        <taxon>Actinomycetota</taxon>
        <taxon>Actinomycetes</taxon>
        <taxon>Kitasatosporales</taxon>
        <taxon>Streptomycetaceae</taxon>
        <taxon>Actinacidiphila</taxon>
    </lineage>
</organism>
<keyword evidence="1" id="KW-0723">Serine/threonine-protein kinase</keyword>
<sequence length="141" mass="15795">MDSPFDEHLTGEDGRPLVVRQWPLTARAVGRARRELRGALVEWKLGELTESAELVLSELMTNAVLHARSPRGRLVETRYERTATGVRIEVHDANNRIPHVGRPGDEDEYGRGLVLVDALTDRRWGVSSRQGVGKLVWAHLG</sequence>
<dbReference type="InterPro" id="IPR036890">
    <property type="entry name" value="HATPase_C_sf"/>
</dbReference>
<dbReference type="RefSeq" id="WP_167984323.1">
    <property type="nucleotide sequence ID" value="NZ_JAATEJ010000015.1"/>
</dbReference>
<evidence type="ECO:0000313" key="3">
    <source>
        <dbReference type="EMBL" id="NJP45463.1"/>
    </source>
</evidence>
<accession>A0ABX0ZV34</accession>
<dbReference type="GO" id="GO:0005524">
    <property type="term" value="F:ATP binding"/>
    <property type="evidence" value="ECO:0007669"/>
    <property type="project" value="UniProtKB-KW"/>
</dbReference>
<dbReference type="Gene3D" id="3.30.565.10">
    <property type="entry name" value="Histidine kinase-like ATPase, C-terminal domain"/>
    <property type="match status" value="1"/>
</dbReference>
<dbReference type="InterPro" id="IPR050267">
    <property type="entry name" value="Anti-sigma-factor_SerPK"/>
</dbReference>
<keyword evidence="4" id="KW-1185">Reference proteome</keyword>
<dbReference type="CDD" id="cd16936">
    <property type="entry name" value="HATPase_RsbW-like"/>
    <property type="match status" value="1"/>
</dbReference>
<evidence type="ECO:0000259" key="2">
    <source>
        <dbReference type="Pfam" id="PF13581"/>
    </source>
</evidence>
<name>A0ABX0ZV34_9ACTN</name>
<keyword evidence="3" id="KW-0547">Nucleotide-binding</keyword>
<dbReference type="Proteomes" id="UP000734511">
    <property type="component" value="Unassembled WGS sequence"/>
</dbReference>
<feature type="domain" description="Histidine kinase/HSP90-like ATPase" evidence="2">
    <location>
        <begin position="24"/>
        <end position="135"/>
    </location>
</feature>
<keyword evidence="3" id="KW-0067">ATP-binding</keyword>
<gene>
    <name evidence="3" type="ORF">HCN08_18950</name>
</gene>
<evidence type="ECO:0000313" key="4">
    <source>
        <dbReference type="Proteomes" id="UP000734511"/>
    </source>
</evidence>
<protein>
    <submittedName>
        <fullName evidence="3">ATP-binding protein</fullName>
    </submittedName>
</protein>
<comment type="caution">
    <text evidence="3">The sequence shown here is derived from an EMBL/GenBank/DDBJ whole genome shotgun (WGS) entry which is preliminary data.</text>
</comment>
<keyword evidence="1" id="KW-0808">Transferase</keyword>
<dbReference type="Pfam" id="PF13581">
    <property type="entry name" value="HATPase_c_2"/>
    <property type="match status" value="1"/>
</dbReference>
<dbReference type="PANTHER" id="PTHR35526:SF3">
    <property type="entry name" value="ANTI-SIGMA-F FACTOR RSBW"/>
    <property type="match status" value="1"/>
</dbReference>
<dbReference type="EMBL" id="JAATEJ010000015">
    <property type="protein sequence ID" value="NJP45463.1"/>
    <property type="molecule type" value="Genomic_DNA"/>
</dbReference>
<dbReference type="InterPro" id="IPR003594">
    <property type="entry name" value="HATPase_dom"/>
</dbReference>
<keyword evidence="1" id="KW-0418">Kinase</keyword>
<dbReference type="PANTHER" id="PTHR35526">
    <property type="entry name" value="ANTI-SIGMA-F FACTOR RSBW-RELATED"/>
    <property type="match status" value="1"/>
</dbReference>
<proteinExistence type="predicted"/>